<dbReference type="InterPro" id="IPR029031">
    <property type="entry name" value="Gingipain_N_sf"/>
</dbReference>
<dbReference type="OrthoDB" id="9809780at2"/>
<evidence type="ECO:0000313" key="4">
    <source>
        <dbReference type="Proteomes" id="UP000184164"/>
    </source>
</evidence>
<name>A0A1M4Y1E4_9BACT</name>
<dbReference type="InterPro" id="IPR026444">
    <property type="entry name" value="Secre_tail"/>
</dbReference>
<dbReference type="GO" id="GO:0008234">
    <property type="term" value="F:cysteine-type peptidase activity"/>
    <property type="evidence" value="ECO:0007669"/>
    <property type="project" value="InterPro"/>
</dbReference>
<accession>A0A1M4Y1E4</accession>
<dbReference type="CDD" id="cd02258">
    <property type="entry name" value="Peptidase_C25_N"/>
    <property type="match status" value="1"/>
</dbReference>
<evidence type="ECO:0000259" key="2">
    <source>
        <dbReference type="Pfam" id="PF01364"/>
    </source>
</evidence>
<dbReference type="SUPFAM" id="SSF52129">
    <property type="entry name" value="Caspase-like"/>
    <property type="match status" value="1"/>
</dbReference>
<organism evidence="3 4">
    <name type="scientific">Mariniphaga anaerophila</name>
    <dbReference type="NCBI Taxonomy" id="1484053"/>
    <lineage>
        <taxon>Bacteria</taxon>
        <taxon>Pseudomonadati</taxon>
        <taxon>Bacteroidota</taxon>
        <taxon>Bacteroidia</taxon>
        <taxon>Marinilabiliales</taxon>
        <taxon>Prolixibacteraceae</taxon>
        <taxon>Mariniphaga</taxon>
    </lineage>
</organism>
<dbReference type="InterPro" id="IPR001769">
    <property type="entry name" value="Gingipain"/>
</dbReference>
<dbReference type="Gene3D" id="3.40.50.1460">
    <property type="match status" value="1"/>
</dbReference>
<proteinExistence type="predicted"/>
<dbReference type="RefSeq" id="WP_073000231.1">
    <property type="nucleotide sequence ID" value="NZ_FQUM01000003.1"/>
</dbReference>
<keyword evidence="1" id="KW-0732">Signal</keyword>
<dbReference type="Proteomes" id="UP000184164">
    <property type="component" value="Unassembled WGS sequence"/>
</dbReference>
<dbReference type="Pfam" id="PF01364">
    <property type="entry name" value="Peptidase_C25"/>
    <property type="match status" value="1"/>
</dbReference>
<dbReference type="NCBIfam" id="NF033707">
    <property type="entry name" value="T9SS_sortase"/>
    <property type="match status" value="1"/>
</dbReference>
<sequence>MNKYIILLLILLTGFAPADTRREIITINWQISSQPENKLGLTFTKAGYEYPGAQVPLFFKFIPIDNPNQDFQFVIENPKFEEVTVHRLDEQFSEIPEKLEIKKTKLKSGNINKIEIQIPAIIRDGEKILLLKQFTLKQSPQGIKKSATISAFNWKTESVLKDGKWVKIATSEKGIYKIPYSKLTEYGFTNPAQVKVYGAGGMLLSEEPGTIKYDDLPQIAIWHGKNNGTDCLFFYAPGTTELKTTTSGDFLEHRINPYSTKGYFFLNEDKGQNKTIQQLPATSQPATRSISYFDEHSYYKKEQFNLISSGKQWFSERFINGTNKSFNFDLTDIDASSELQMRIKAAARSSSGSEMPVLANQSSLGKLSFSSVNTNSNTSLFASERTERFTIPAPPGNVSFTAKYFASGTSSEAWLDFIEINYRRKLKAGNNVLFFRDKKSATQDNVLEFSIEGSSADLKVWDVTDVLNVQEIQIQTSGSSATGKRQVSQLREFAAFSPNGNFPEPEFAGEVSNQNLHGLSTPEYLIIAHPAFLSQTNELADFHRSHDGMQVEVVASDKIYNEFSSGNKDATGIRNFIKMFYDRNNGLKYVLLFGDGSYDNKGIKEESQAFIPTFQSDGSLNPVSSFVTDDYFVMLDAGESVYSGAIDLGIGRIPASTSSQAQLAVKKVKDYHSESAFGDWRNVVSFIADDEDGNLHMTDSEKLAAIINKNHSEFITDKIYFDAYQQITGPGGESYPEVTEAINQRVKEGALILNYVGHANERFLSNEKVLDISHINSWSNANNLLIFVTATCEFSRFDADETSAGEYVLFNANGGGVGLFSTTRVVYAYSNFLLSESFYNFVFKKNEAGNHYRMGDVMRLAKINTVNTINKRNFSLLTDPALKLSYPRHRVYTSTINGHDAALSPDTIGALQQVTITGYVGDADGNKLSNFSGTIIPTVFDKEMVMKTRGNAGETPMSFKVQENVIYKGLAEVKNGEFSFSFLIPKDISYSLGAGKIVYYAQSEDTDAQGAFQNFVIGGSGSQITDNQGPQIELYLDSPEFTSGQKVSKNPTLLAFLSDENGINTAGAGIGHDITAVIDNDHSNAIVLNSFYKSNSGDFKSGTINYTLKNLSVGKHTLTLKAWDVANNSTEAEIEFEVTGDFTISQVKNFPNPVADHTYISFEHNQADATFDIIFEVFDLNGSHIDYLATQVGSNGTTSNPIRWDLTEAKIGLRNGIYMYRVTAQNSDGLITSKSGKLLIAR</sequence>
<dbReference type="InterPro" id="IPR029030">
    <property type="entry name" value="Caspase-like_dom_sf"/>
</dbReference>
<dbReference type="GO" id="GO:0006508">
    <property type="term" value="P:proteolysis"/>
    <property type="evidence" value="ECO:0007669"/>
    <property type="project" value="InterPro"/>
</dbReference>
<evidence type="ECO:0000313" key="3">
    <source>
        <dbReference type="EMBL" id="SHE99561.1"/>
    </source>
</evidence>
<keyword evidence="4" id="KW-1185">Reference proteome</keyword>
<dbReference type="AlphaFoldDB" id="A0A1M4Y1E4"/>
<gene>
    <name evidence="3" type="ORF">SAMN05444274_103197</name>
</gene>
<dbReference type="STRING" id="1484053.SAMN05444274_103197"/>
<reference evidence="3 4" key="1">
    <citation type="submission" date="2016-11" db="EMBL/GenBank/DDBJ databases">
        <authorList>
            <person name="Jaros S."/>
            <person name="Januszkiewicz K."/>
            <person name="Wedrychowicz H."/>
        </authorList>
    </citation>
    <scope>NUCLEOTIDE SEQUENCE [LARGE SCALE GENOMIC DNA]</scope>
    <source>
        <strain evidence="3 4">DSM 26910</strain>
    </source>
</reference>
<dbReference type="NCBIfam" id="TIGR04183">
    <property type="entry name" value="Por_Secre_tail"/>
    <property type="match status" value="1"/>
</dbReference>
<feature type="domain" description="Gingipain" evidence="2">
    <location>
        <begin position="524"/>
        <end position="884"/>
    </location>
</feature>
<dbReference type="EMBL" id="FQUM01000003">
    <property type="protein sequence ID" value="SHE99561.1"/>
    <property type="molecule type" value="Genomic_DNA"/>
</dbReference>
<evidence type="ECO:0000256" key="1">
    <source>
        <dbReference type="ARBA" id="ARBA00022729"/>
    </source>
</evidence>
<dbReference type="Gene3D" id="3.40.50.10390">
    <property type="entry name" value="Gingipain r, domain 1"/>
    <property type="match status" value="1"/>
</dbReference>
<protein>
    <submittedName>
        <fullName evidence="3">Por secretion system C-terminal sorting domain-containing protein</fullName>
    </submittedName>
</protein>